<organism evidence="2 3">
    <name type="scientific">Singulisphaera acidiphila (strain ATCC BAA-1392 / DSM 18658 / VKM B-2454 / MOB10)</name>
    <dbReference type="NCBI Taxonomy" id="886293"/>
    <lineage>
        <taxon>Bacteria</taxon>
        <taxon>Pseudomonadati</taxon>
        <taxon>Planctomycetota</taxon>
        <taxon>Planctomycetia</taxon>
        <taxon>Isosphaerales</taxon>
        <taxon>Isosphaeraceae</taxon>
        <taxon>Singulisphaera</taxon>
    </lineage>
</organism>
<evidence type="ECO:0000256" key="1">
    <source>
        <dbReference type="SAM" id="MobiDB-lite"/>
    </source>
</evidence>
<dbReference type="AlphaFoldDB" id="L0DID0"/>
<sequence>MHTIGLLILAAATAGDGYGYSKPNVGLKKLFRPHAVMHGPPPPGGMIGQGGAGMGCAHGHPGCDGGPSCMGPGGPGGGPGGPGGGPGGPGGGPGGAQSGRRFPNVRSQIYFLDPDTMKIGWQTGTGGPDRVYVPAQLTVPARYNFMQGYIYRLKLTDIPGRPGVQLYPTIEVAPSTPQTDAYLTHNPIPVQFTAEDFDQVVDGGNFVTKVIYLPDPKFQELAIAGVETLVSTRLEPGVDPILEADKRGTILLIVRVGAIDLEMPNSGTTVPSNVIGGVITGPGTVLAPGSLPPGTLPSGIVAPPALENVPLEAAPVSPAPAAAPLAPAPAPPAPVTEGAESVPPAPPADTVPPPAANP</sequence>
<dbReference type="EMBL" id="CP003364">
    <property type="protein sequence ID" value="AGA29017.1"/>
    <property type="molecule type" value="Genomic_DNA"/>
</dbReference>
<proteinExistence type="predicted"/>
<dbReference type="eggNOG" id="ENOG502ZBI8">
    <property type="taxonomic scope" value="Bacteria"/>
</dbReference>
<feature type="region of interest" description="Disordered" evidence="1">
    <location>
        <begin position="317"/>
        <end position="358"/>
    </location>
</feature>
<keyword evidence="3" id="KW-1185">Reference proteome</keyword>
<accession>L0DID0</accession>
<gene>
    <name evidence="2" type="ordered locus">Sinac_4858</name>
</gene>
<feature type="compositionally biased region" description="Gly residues" evidence="1">
    <location>
        <begin position="74"/>
        <end position="97"/>
    </location>
</feature>
<feature type="compositionally biased region" description="Pro residues" evidence="1">
    <location>
        <begin position="343"/>
        <end position="358"/>
    </location>
</feature>
<protein>
    <submittedName>
        <fullName evidence="2">Uncharacterized protein</fullName>
    </submittedName>
</protein>
<reference evidence="2 3" key="1">
    <citation type="submission" date="2012-02" db="EMBL/GenBank/DDBJ databases">
        <title>Complete sequence of chromosome of Singulisphaera acidiphila DSM 18658.</title>
        <authorList>
            <consortium name="US DOE Joint Genome Institute (JGI-PGF)"/>
            <person name="Lucas S."/>
            <person name="Copeland A."/>
            <person name="Lapidus A."/>
            <person name="Glavina del Rio T."/>
            <person name="Dalin E."/>
            <person name="Tice H."/>
            <person name="Bruce D."/>
            <person name="Goodwin L."/>
            <person name="Pitluck S."/>
            <person name="Peters L."/>
            <person name="Ovchinnikova G."/>
            <person name="Chertkov O."/>
            <person name="Kyrpides N."/>
            <person name="Mavromatis K."/>
            <person name="Ivanova N."/>
            <person name="Brettin T."/>
            <person name="Detter J.C."/>
            <person name="Han C."/>
            <person name="Larimer F."/>
            <person name="Land M."/>
            <person name="Hauser L."/>
            <person name="Markowitz V."/>
            <person name="Cheng J.-F."/>
            <person name="Hugenholtz P."/>
            <person name="Woyke T."/>
            <person name="Wu D."/>
            <person name="Tindall B."/>
            <person name="Pomrenke H."/>
            <person name="Brambilla E."/>
            <person name="Klenk H.-P."/>
            <person name="Eisen J.A."/>
        </authorList>
    </citation>
    <scope>NUCLEOTIDE SEQUENCE [LARGE SCALE GENOMIC DNA]</scope>
    <source>
        <strain evidence="3">ATCC BAA-1392 / DSM 18658 / VKM B-2454 / MOB10</strain>
    </source>
</reference>
<dbReference type="RefSeq" id="WP_015248126.1">
    <property type="nucleotide sequence ID" value="NC_019892.1"/>
</dbReference>
<dbReference type="HOGENOM" id="CLU_773619_0_0_0"/>
<feature type="region of interest" description="Disordered" evidence="1">
    <location>
        <begin position="74"/>
        <end position="100"/>
    </location>
</feature>
<dbReference type="KEGG" id="saci:Sinac_4858"/>
<evidence type="ECO:0000313" key="2">
    <source>
        <dbReference type="EMBL" id="AGA29017.1"/>
    </source>
</evidence>
<dbReference type="Proteomes" id="UP000010798">
    <property type="component" value="Chromosome"/>
</dbReference>
<dbReference type="STRING" id="886293.Sinac_4858"/>
<name>L0DID0_SINAD</name>
<evidence type="ECO:0000313" key="3">
    <source>
        <dbReference type="Proteomes" id="UP000010798"/>
    </source>
</evidence>